<reference evidence="3 4" key="1">
    <citation type="journal article" date="2014" name="FEMS Microbiol. Lett.">
        <title>Genome sequencing analysis reveals virulence-related gene content of Ochrobactrum intermedium strain 229E, a urease-positive strain isolated from the human gastric niche.</title>
        <authorList>
            <person name="Kulkarni G.J."/>
            <person name="Shetty S."/>
            <person name="Dharne M.S."/>
            <person name="Shouche Y.S."/>
        </authorList>
    </citation>
    <scope>NUCLEOTIDE SEQUENCE [LARGE SCALE GENOMIC DNA]</scope>
    <source>
        <strain evidence="3 4">229E</strain>
    </source>
</reference>
<evidence type="ECO:0000313" key="4">
    <source>
        <dbReference type="Proteomes" id="UP000016842"/>
    </source>
</evidence>
<dbReference type="PANTHER" id="PTHR30273">
    <property type="entry name" value="PERIPLASMIC SIGNAL SENSOR AND SIGMA FACTOR ACTIVATOR FECR-RELATED"/>
    <property type="match status" value="1"/>
</dbReference>
<dbReference type="PATRIC" id="fig|1337887.3.peg.4137"/>
<dbReference type="PANTHER" id="PTHR30273:SF2">
    <property type="entry name" value="PROTEIN FECR"/>
    <property type="match status" value="1"/>
</dbReference>
<dbReference type="GO" id="GO:0016989">
    <property type="term" value="F:sigma factor antagonist activity"/>
    <property type="evidence" value="ECO:0007669"/>
    <property type="project" value="TreeGrafter"/>
</dbReference>
<dbReference type="AlphaFoldDB" id="U4VCW0"/>
<dbReference type="Gene3D" id="3.55.50.30">
    <property type="match status" value="1"/>
</dbReference>
<name>U4VCW0_9HYPH</name>
<dbReference type="Pfam" id="PF16344">
    <property type="entry name" value="FecR_C"/>
    <property type="match status" value="1"/>
</dbReference>
<evidence type="ECO:0000259" key="1">
    <source>
        <dbReference type="Pfam" id="PF04773"/>
    </source>
</evidence>
<dbReference type="InterPro" id="IPR032508">
    <property type="entry name" value="FecR_C"/>
</dbReference>
<protein>
    <submittedName>
        <fullName evidence="3">Uncharacterized protein</fullName>
    </submittedName>
</protein>
<gene>
    <name evidence="3" type="ORF">Q644_25810</name>
</gene>
<dbReference type="InterPro" id="IPR006860">
    <property type="entry name" value="FecR"/>
</dbReference>
<feature type="domain" description="Protein FecR C-terminal" evidence="2">
    <location>
        <begin position="164"/>
        <end position="222"/>
    </location>
</feature>
<comment type="caution">
    <text evidence="3">The sequence shown here is derived from an EMBL/GenBank/DDBJ whole genome shotgun (WGS) entry which is preliminary data.</text>
</comment>
<dbReference type="InterPro" id="IPR012373">
    <property type="entry name" value="Ferrdict_sens_TM"/>
</dbReference>
<dbReference type="Pfam" id="PF04773">
    <property type="entry name" value="FecR"/>
    <property type="match status" value="1"/>
</dbReference>
<dbReference type="Proteomes" id="UP000016842">
    <property type="component" value="Unassembled WGS sequence"/>
</dbReference>
<evidence type="ECO:0000313" key="3">
    <source>
        <dbReference type="EMBL" id="ERM00601.1"/>
    </source>
</evidence>
<proteinExistence type="predicted"/>
<sequence length="235" mass="25485">MPIAAAFAGICVLAGGTWYLDVPMRVMADGYTAVGELQTLRLPDGSLAEMNSGTAIAVAYSSGERRIRLLKGEAVFTVNADAQRPFIVEAHGGTAAALGTVYAVREDSDGATVTVIESHVAISPDADAQPLRIGAGQRVRYENGHLGPVEFVDAVSETAWRRRKLIFIDRPLGEVVDELNRYHKGMIRIVDSAIRSRRVSGVFETDDIIKVVDALEKSFGFSDTRLGNFVILIHR</sequence>
<organism evidence="3 4">
    <name type="scientific">Brucella intermedia 229E</name>
    <dbReference type="NCBI Taxonomy" id="1337887"/>
    <lineage>
        <taxon>Bacteria</taxon>
        <taxon>Pseudomonadati</taxon>
        <taxon>Pseudomonadota</taxon>
        <taxon>Alphaproteobacteria</taxon>
        <taxon>Hyphomicrobiales</taxon>
        <taxon>Brucellaceae</taxon>
        <taxon>Brucella/Ochrobactrum group</taxon>
        <taxon>Brucella</taxon>
    </lineage>
</organism>
<accession>U4VCW0</accession>
<dbReference type="EMBL" id="ASXJ01000276">
    <property type="protein sequence ID" value="ERM00601.1"/>
    <property type="molecule type" value="Genomic_DNA"/>
</dbReference>
<dbReference type="Gene3D" id="2.60.120.1440">
    <property type="match status" value="1"/>
</dbReference>
<evidence type="ECO:0000259" key="2">
    <source>
        <dbReference type="Pfam" id="PF16344"/>
    </source>
</evidence>
<feature type="domain" description="FecR protein" evidence="1">
    <location>
        <begin position="32"/>
        <end position="120"/>
    </location>
</feature>